<evidence type="ECO:0000256" key="2">
    <source>
        <dbReference type="ARBA" id="ARBA00024867"/>
    </source>
</evidence>
<proteinExistence type="predicted"/>
<dbReference type="PANTHER" id="PTHR37299">
    <property type="entry name" value="TRANSCRIPTIONAL REGULATOR-RELATED"/>
    <property type="match status" value="1"/>
</dbReference>
<feature type="modified residue" description="4-aspartylphosphate" evidence="3">
    <location>
        <position position="58"/>
    </location>
</feature>
<organism evidence="6 7">
    <name type="scientific">Butyribacter intestini</name>
    <dbReference type="NCBI Taxonomy" id="1703332"/>
    <lineage>
        <taxon>Bacteria</taxon>
        <taxon>Bacillati</taxon>
        <taxon>Bacillota</taxon>
        <taxon>Clostridia</taxon>
        <taxon>Lachnospirales</taxon>
        <taxon>Lachnospiraceae</taxon>
        <taxon>Butyribacter</taxon>
    </lineage>
</organism>
<dbReference type="InterPro" id="IPR001789">
    <property type="entry name" value="Sig_transdc_resp-reg_receiver"/>
</dbReference>
<protein>
    <recommendedName>
        <fullName evidence="1">Stage 0 sporulation protein A homolog</fullName>
    </recommendedName>
</protein>
<dbReference type="Pfam" id="PF04397">
    <property type="entry name" value="LytTR"/>
    <property type="match status" value="1"/>
</dbReference>
<dbReference type="PROSITE" id="PS50110">
    <property type="entry name" value="RESPONSE_REGULATORY"/>
    <property type="match status" value="1"/>
</dbReference>
<dbReference type="Pfam" id="PF00072">
    <property type="entry name" value="Response_reg"/>
    <property type="match status" value="1"/>
</dbReference>
<gene>
    <name evidence="6" type="ORF">APZ18_14255</name>
</gene>
<keyword evidence="3" id="KW-0597">Phosphoprotein</keyword>
<evidence type="ECO:0000313" key="7">
    <source>
        <dbReference type="Proteomes" id="UP000050833"/>
    </source>
</evidence>
<evidence type="ECO:0000259" key="5">
    <source>
        <dbReference type="PROSITE" id="PS50930"/>
    </source>
</evidence>
<accession>A0AAW3JM96</accession>
<dbReference type="RefSeq" id="WP_055946251.1">
    <property type="nucleotide sequence ID" value="NZ_JAQDCV010000009.1"/>
</dbReference>
<dbReference type="SUPFAM" id="SSF52172">
    <property type="entry name" value="CheY-like"/>
    <property type="match status" value="1"/>
</dbReference>
<sequence length="248" mass="28729">MKIAICDDEISVLNEIKSLLAEYCKDYDREISCDVFQSSLELLTKMEQSGCYDALFLDILMNDDNGIEVARELRKTDKDVRIVFLTSSPEFAVQSYTVGAFYYELKPVRRESFFKLIDRLYSEWEREKAEFFIVKCDNGINKIDIRNLEYCEVVNRALVICLADGTSLKSTAKITEIEEKLGKFGCFIRPHRSYLTNLRYIENISQKNIIMKSGAKIPIPHGKYTQTKERYLEYAFENELFTNVGGSV</sequence>
<dbReference type="EMBL" id="LLKB01000007">
    <property type="protein sequence ID" value="KQC84076.1"/>
    <property type="molecule type" value="Genomic_DNA"/>
</dbReference>
<name>A0AAW3JM96_9FIRM</name>
<dbReference type="Gene3D" id="3.40.50.2300">
    <property type="match status" value="1"/>
</dbReference>
<keyword evidence="7" id="KW-1185">Reference proteome</keyword>
<dbReference type="SMART" id="SM00448">
    <property type="entry name" value="REC"/>
    <property type="match status" value="1"/>
</dbReference>
<dbReference type="InterPro" id="IPR007492">
    <property type="entry name" value="LytTR_DNA-bd_dom"/>
</dbReference>
<reference evidence="6 7" key="1">
    <citation type="submission" date="2015-10" db="EMBL/GenBank/DDBJ databases">
        <title>Butyribacter intestini gen. nov., sp. nov., a butyric acid-producing bacterium of the family Lachnospiraceae isolated from the human faeces.</title>
        <authorList>
            <person name="Zou Y."/>
            <person name="Xue W."/>
            <person name="Luo G."/>
            <person name="Lv M."/>
        </authorList>
    </citation>
    <scope>NUCLEOTIDE SEQUENCE [LARGE SCALE GENOMIC DNA]</scope>
    <source>
        <strain evidence="6 7">TF01-11</strain>
    </source>
</reference>
<dbReference type="PROSITE" id="PS50930">
    <property type="entry name" value="HTH_LYTTR"/>
    <property type="match status" value="1"/>
</dbReference>
<dbReference type="GO" id="GO:0003677">
    <property type="term" value="F:DNA binding"/>
    <property type="evidence" value="ECO:0007669"/>
    <property type="project" value="InterPro"/>
</dbReference>
<evidence type="ECO:0000259" key="4">
    <source>
        <dbReference type="PROSITE" id="PS50110"/>
    </source>
</evidence>
<comment type="caution">
    <text evidence="6">The sequence shown here is derived from an EMBL/GenBank/DDBJ whole genome shotgun (WGS) entry which is preliminary data.</text>
</comment>
<dbReference type="GO" id="GO:0000156">
    <property type="term" value="F:phosphorelay response regulator activity"/>
    <property type="evidence" value="ECO:0007669"/>
    <property type="project" value="InterPro"/>
</dbReference>
<dbReference type="SMART" id="SM00850">
    <property type="entry name" value="LytTR"/>
    <property type="match status" value="1"/>
</dbReference>
<feature type="domain" description="Response regulatory" evidence="4">
    <location>
        <begin position="2"/>
        <end position="121"/>
    </location>
</feature>
<comment type="function">
    <text evidence="2">May play the central regulatory role in sporulation. It may be an element of the effector pathway responsible for the activation of sporulation genes in response to nutritional stress. Spo0A may act in concert with spo0H (a sigma factor) to control the expression of some genes that are critical to the sporulation process.</text>
</comment>
<evidence type="ECO:0000256" key="1">
    <source>
        <dbReference type="ARBA" id="ARBA00018672"/>
    </source>
</evidence>
<dbReference type="AlphaFoldDB" id="A0AAW3JM96"/>
<feature type="domain" description="HTH LytTR-type" evidence="5">
    <location>
        <begin position="132"/>
        <end position="233"/>
    </location>
</feature>
<evidence type="ECO:0000256" key="3">
    <source>
        <dbReference type="PROSITE-ProRule" id="PRU00169"/>
    </source>
</evidence>
<dbReference type="InterPro" id="IPR011006">
    <property type="entry name" value="CheY-like_superfamily"/>
</dbReference>
<dbReference type="PANTHER" id="PTHR37299:SF1">
    <property type="entry name" value="STAGE 0 SPORULATION PROTEIN A HOMOLOG"/>
    <property type="match status" value="1"/>
</dbReference>
<evidence type="ECO:0000313" key="6">
    <source>
        <dbReference type="EMBL" id="KQC84076.1"/>
    </source>
</evidence>
<dbReference type="Gene3D" id="2.40.50.1020">
    <property type="entry name" value="LytTr DNA-binding domain"/>
    <property type="match status" value="1"/>
</dbReference>
<dbReference type="InterPro" id="IPR046947">
    <property type="entry name" value="LytR-like"/>
</dbReference>
<dbReference type="Proteomes" id="UP000050833">
    <property type="component" value="Unassembled WGS sequence"/>
</dbReference>